<evidence type="ECO:0000313" key="1">
    <source>
        <dbReference type="EMBL" id="MEN2792758.1"/>
    </source>
</evidence>
<proteinExistence type="predicted"/>
<dbReference type="Pfam" id="PF01042">
    <property type="entry name" value="Ribonuc_L-PSP"/>
    <property type="match status" value="1"/>
</dbReference>
<accession>A0ABU9YAC9</accession>
<dbReference type="SUPFAM" id="SSF55298">
    <property type="entry name" value="YjgF-like"/>
    <property type="match status" value="1"/>
</dbReference>
<protein>
    <submittedName>
        <fullName evidence="1">RidA family protein</fullName>
    </submittedName>
</protein>
<dbReference type="CDD" id="cd06150">
    <property type="entry name" value="YjgF_YER057c_UK114_like_2"/>
    <property type="match status" value="1"/>
</dbReference>
<evidence type="ECO:0000313" key="2">
    <source>
        <dbReference type="Proteomes" id="UP001419910"/>
    </source>
</evidence>
<dbReference type="PANTHER" id="PTHR47328:SF1">
    <property type="entry name" value="RUTC FAMILY PROTEIN YOAB"/>
    <property type="match status" value="1"/>
</dbReference>
<keyword evidence="2" id="KW-1185">Reference proteome</keyword>
<dbReference type="RefSeq" id="WP_343887097.1">
    <property type="nucleotide sequence ID" value="NZ_BAAAEH010000001.1"/>
</dbReference>
<dbReference type="InterPro" id="IPR006175">
    <property type="entry name" value="YjgF/YER057c/UK114"/>
</dbReference>
<organism evidence="1 2">
    <name type="scientific">Sphingomonas oligophenolica</name>
    <dbReference type="NCBI Taxonomy" id="301154"/>
    <lineage>
        <taxon>Bacteria</taxon>
        <taxon>Pseudomonadati</taxon>
        <taxon>Pseudomonadota</taxon>
        <taxon>Alphaproteobacteria</taxon>
        <taxon>Sphingomonadales</taxon>
        <taxon>Sphingomonadaceae</taxon>
        <taxon>Sphingomonas</taxon>
    </lineage>
</organism>
<reference evidence="1 2" key="1">
    <citation type="submission" date="2024-05" db="EMBL/GenBank/DDBJ databases">
        <authorList>
            <person name="Liu Q."/>
            <person name="Xin Y.-H."/>
        </authorList>
    </citation>
    <scope>NUCLEOTIDE SEQUENCE [LARGE SCALE GENOMIC DNA]</scope>
    <source>
        <strain evidence="1 2">CGMCC 1.10181</strain>
    </source>
</reference>
<gene>
    <name evidence="1" type="ORF">ABC974_24225</name>
</gene>
<dbReference type="Proteomes" id="UP001419910">
    <property type="component" value="Unassembled WGS sequence"/>
</dbReference>
<sequence>MNDIIRIETNSRASRAVIYNGIVYLCGMTAEDRSQDIRGQTQQALARIEKYLALAGTDKSRLLTAQIWIKDIVNDFPIMNEIWDAWTVPGSPPTRATAQCDMGSPEVLVEIIVTAALPLQA</sequence>
<dbReference type="InterPro" id="IPR035959">
    <property type="entry name" value="RutC-like_sf"/>
</dbReference>
<dbReference type="PANTHER" id="PTHR47328">
    <property type="match status" value="1"/>
</dbReference>
<dbReference type="Gene3D" id="3.30.1330.40">
    <property type="entry name" value="RutC-like"/>
    <property type="match status" value="1"/>
</dbReference>
<dbReference type="InterPro" id="IPR035709">
    <property type="entry name" value="YoaB-like"/>
</dbReference>
<dbReference type="EMBL" id="JBDIME010000033">
    <property type="protein sequence ID" value="MEN2792758.1"/>
    <property type="molecule type" value="Genomic_DNA"/>
</dbReference>
<name>A0ABU9YAC9_9SPHN</name>
<comment type="caution">
    <text evidence="1">The sequence shown here is derived from an EMBL/GenBank/DDBJ whole genome shotgun (WGS) entry which is preliminary data.</text>
</comment>